<dbReference type="PROSITE" id="PS51063">
    <property type="entry name" value="HTH_CRP_2"/>
    <property type="match status" value="1"/>
</dbReference>
<evidence type="ECO:0000256" key="2">
    <source>
        <dbReference type="ARBA" id="ARBA00023125"/>
    </source>
</evidence>
<dbReference type="Pfam" id="PF00027">
    <property type="entry name" value="cNMP_binding"/>
    <property type="match status" value="1"/>
</dbReference>
<evidence type="ECO:0000313" key="7">
    <source>
        <dbReference type="Proteomes" id="UP000786693"/>
    </source>
</evidence>
<evidence type="ECO:0000259" key="4">
    <source>
        <dbReference type="PROSITE" id="PS50042"/>
    </source>
</evidence>
<dbReference type="SUPFAM" id="SSF51206">
    <property type="entry name" value="cAMP-binding domain-like"/>
    <property type="match status" value="1"/>
</dbReference>
<dbReference type="SUPFAM" id="SSF46785">
    <property type="entry name" value="Winged helix' DNA-binding domain"/>
    <property type="match status" value="1"/>
</dbReference>
<feature type="domain" description="HTH crp-type" evidence="5">
    <location>
        <begin position="137"/>
        <end position="211"/>
    </location>
</feature>
<dbReference type="InterPro" id="IPR000595">
    <property type="entry name" value="cNMP-bd_dom"/>
</dbReference>
<dbReference type="PANTHER" id="PTHR24567:SF75">
    <property type="entry name" value="FUMARATE AND NITRATE REDUCTION REGULATORY PROTEIN"/>
    <property type="match status" value="1"/>
</dbReference>
<dbReference type="Pfam" id="PF13545">
    <property type="entry name" value="HTH_Crp_2"/>
    <property type="match status" value="1"/>
</dbReference>
<gene>
    <name evidence="6" type="ORF">JANAI62_20070</name>
</gene>
<dbReference type="InterPro" id="IPR036388">
    <property type="entry name" value="WH-like_DNA-bd_sf"/>
</dbReference>
<keyword evidence="7" id="KW-1185">Reference proteome</keyword>
<dbReference type="InterPro" id="IPR018490">
    <property type="entry name" value="cNMP-bd_dom_sf"/>
</dbReference>
<name>A0ABQ4NMD4_9RHOB</name>
<dbReference type="SMART" id="SM00419">
    <property type="entry name" value="HTH_CRP"/>
    <property type="match status" value="1"/>
</dbReference>
<dbReference type="InterPro" id="IPR036390">
    <property type="entry name" value="WH_DNA-bd_sf"/>
</dbReference>
<dbReference type="InterPro" id="IPR012318">
    <property type="entry name" value="HTH_CRP"/>
</dbReference>
<protein>
    <recommendedName>
        <fullName evidence="8">CRP/FNR family transcriptional regulator, nitrogen fixation regulation protein</fullName>
    </recommendedName>
</protein>
<dbReference type="Gene3D" id="1.10.10.10">
    <property type="entry name" value="Winged helix-like DNA-binding domain superfamily/Winged helix DNA-binding domain"/>
    <property type="match status" value="1"/>
</dbReference>
<sequence>MTAVQPILRMANPKPATARAHVRPMRNLPRQATLYRERDAADTLYEVTSGLLRLTRVLETGRRQVVAFAQPGDILGYAAGPVHQADCEALTDVTVLTHRRSALDDAQTNPVLRQRLQAGAMAQITALQDHLLLLARKGAVGKLAAFLCHLEGRSTVLSSDGTVIDLGAPRGDIADYLCISLETVSRTLTRMCEDGILRRDGVSRLIVRDSAGLAALARAD</sequence>
<comment type="caution">
    <text evidence="6">The sequence shown here is derived from an EMBL/GenBank/DDBJ whole genome shotgun (WGS) entry which is preliminary data.</text>
</comment>
<dbReference type="InterPro" id="IPR014710">
    <property type="entry name" value="RmlC-like_jellyroll"/>
</dbReference>
<organism evidence="6 7">
    <name type="scientific">Jannaschia pagri</name>
    <dbReference type="NCBI Taxonomy" id="2829797"/>
    <lineage>
        <taxon>Bacteria</taxon>
        <taxon>Pseudomonadati</taxon>
        <taxon>Pseudomonadota</taxon>
        <taxon>Alphaproteobacteria</taxon>
        <taxon>Rhodobacterales</taxon>
        <taxon>Roseobacteraceae</taxon>
        <taxon>Jannaschia</taxon>
    </lineage>
</organism>
<dbReference type="Gene3D" id="2.60.120.10">
    <property type="entry name" value="Jelly Rolls"/>
    <property type="match status" value="1"/>
</dbReference>
<dbReference type="Proteomes" id="UP000786693">
    <property type="component" value="Unassembled WGS sequence"/>
</dbReference>
<dbReference type="InterPro" id="IPR050397">
    <property type="entry name" value="Env_Response_Regulators"/>
</dbReference>
<dbReference type="RefSeq" id="WP_220748878.1">
    <property type="nucleotide sequence ID" value="NZ_BPFH01000003.1"/>
</dbReference>
<dbReference type="PRINTS" id="PR00034">
    <property type="entry name" value="HTHCRP"/>
</dbReference>
<feature type="domain" description="Cyclic nucleotide-binding" evidence="4">
    <location>
        <begin position="33"/>
        <end position="79"/>
    </location>
</feature>
<accession>A0ABQ4NMD4</accession>
<evidence type="ECO:0008006" key="8">
    <source>
        <dbReference type="Google" id="ProtNLM"/>
    </source>
</evidence>
<evidence type="ECO:0000313" key="6">
    <source>
        <dbReference type="EMBL" id="GIT95384.1"/>
    </source>
</evidence>
<dbReference type="PANTHER" id="PTHR24567">
    <property type="entry name" value="CRP FAMILY TRANSCRIPTIONAL REGULATORY PROTEIN"/>
    <property type="match status" value="1"/>
</dbReference>
<keyword evidence="3" id="KW-0804">Transcription</keyword>
<keyword evidence="1" id="KW-0805">Transcription regulation</keyword>
<dbReference type="EMBL" id="BPFH01000003">
    <property type="protein sequence ID" value="GIT95384.1"/>
    <property type="molecule type" value="Genomic_DNA"/>
</dbReference>
<reference evidence="6 7" key="1">
    <citation type="submission" date="2021-05" db="EMBL/GenBank/DDBJ databases">
        <title>Bacteria Genome sequencing.</title>
        <authorList>
            <person name="Takabe Y."/>
            <person name="Nakajima Y."/>
            <person name="Suzuki S."/>
            <person name="Shiozaki T."/>
        </authorList>
    </citation>
    <scope>NUCLEOTIDE SEQUENCE [LARGE SCALE GENOMIC DNA]</scope>
    <source>
        <strain evidence="6 7">AI_62</strain>
    </source>
</reference>
<dbReference type="CDD" id="cd00038">
    <property type="entry name" value="CAP_ED"/>
    <property type="match status" value="1"/>
</dbReference>
<dbReference type="SMART" id="SM00100">
    <property type="entry name" value="cNMP"/>
    <property type="match status" value="1"/>
</dbReference>
<evidence type="ECO:0000256" key="3">
    <source>
        <dbReference type="ARBA" id="ARBA00023163"/>
    </source>
</evidence>
<keyword evidence="2" id="KW-0238">DNA-binding</keyword>
<proteinExistence type="predicted"/>
<dbReference type="PROSITE" id="PS50042">
    <property type="entry name" value="CNMP_BINDING_3"/>
    <property type="match status" value="1"/>
</dbReference>
<evidence type="ECO:0000259" key="5">
    <source>
        <dbReference type="PROSITE" id="PS51063"/>
    </source>
</evidence>
<evidence type="ECO:0000256" key="1">
    <source>
        <dbReference type="ARBA" id="ARBA00023015"/>
    </source>
</evidence>